<feature type="transmembrane region" description="Helical" evidence="10">
    <location>
        <begin position="302"/>
        <end position="321"/>
    </location>
</feature>
<dbReference type="PANTHER" id="PTHR43448">
    <property type="entry name" value="PROTOHEME IX FARNESYLTRANSFERASE, MITOCHONDRIAL"/>
    <property type="match status" value="1"/>
</dbReference>
<gene>
    <name evidence="11" type="ORF">TCIL3000_5_1330</name>
</gene>
<dbReference type="InterPro" id="IPR030470">
    <property type="entry name" value="UbiA_prenylTrfase_CS"/>
</dbReference>
<evidence type="ECO:0000256" key="3">
    <source>
        <dbReference type="ARBA" id="ARBA00016335"/>
    </source>
</evidence>
<feature type="transmembrane region" description="Helical" evidence="10">
    <location>
        <begin position="205"/>
        <end position="226"/>
    </location>
</feature>
<accession>G0UMM4</accession>
<dbReference type="InterPro" id="IPR000537">
    <property type="entry name" value="UbiA_prenyltransferase"/>
</dbReference>
<keyword evidence="4" id="KW-0808">Transferase</keyword>
<dbReference type="PANTHER" id="PTHR43448:SF2">
    <property type="entry name" value="PROTOHEME IX FARNESYLTRANSFERASE, MITOCHONDRIAL"/>
    <property type="match status" value="1"/>
</dbReference>
<feature type="transmembrane region" description="Helical" evidence="10">
    <location>
        <begin position="182"/>
        <end position="198"/>
    </location>
</feature>
<proteinExistence type="inferred from homology"/>
<keyword evidence="5 10" id="KW-0812">Transmembrane</keyword>
<feature type="transmembrane region" description="Helical" evidence="10">
    <location>
        <begin position="333"/>
        <end position="353"/>
    </location>
</feature>
<dbReference type="Pfam" id="PF01040">
    <property type="entry name" value="UbiA"/>
    <property type="match status" value="1"/>
</dbReference>
<dbReference type="GO" id="GO:0005739">
    <property type="term" value="C:mitochondrion"/>
    <property type="evidence" value="ECO:0007669"/>
    <property type="project" value="TreeGrafter"/>
</dbReference>
<dbReference type="GO" id="GO:0006784">
    <property type="term" value="P:heme A biosynthetic process"/>
    <property type="evidence" value="ECO:0007669"/>
    <property type="project" value="TreeGrafter"/>
</dbReference>
<name>G0UMM4_TRYCI</name>
<feature type="transmembrane region" description="Helical" evidence="10">
    <location>
        <begin position="274"/>
        <end position="296"/>
    </location>
</feature>
<evidence type="ECO:0000256" key="8">
    <source>
        <dbReference type="ARBA" id="ARBA00023136"/>
    </source>
</evidence>
<dbReference type="GO" id="GO:0008495">
    <property type="term" value="F:protoheme IX farnesyltransferase activity"/>
    <property type="evidence" value="ECO:0007669"/>
    <property type="project" value="InterPro"/>
</dbReference>
<keyword evidence="6 10" id="KW-1133">Transmembrane helix</keyword>
<evidence type="ECO:0000313" key="11">
    <source>
        <dbReference type="EMBL" id="CCC90432.1"/>
    </source>
</evidence>
<keyword evidence="8 10" id="KW-0472">Membrane</keyword>
<dbReference type="EMBL" id="HE575318">
    <property type="protein sequence ID" value="CCC90432.1"/>
    <property type="molecule type" value="Genomic_DNA"/>
</dbReference>
<evidence type="ECO:0000256" key="9">
    <source>
        <dbReference type="ARBA" id="ARBA00030253"/>
    </source>
</evidence>
<evidence type="ECO:0000256" key="6">
    <source>
        <dbReference type="ARBA" id="ARBA00022989"/>
    </source>
</evidence>
<dbReference type="VEuPathDB" id="TriTrypDB:TcIL3000_5_1330"/>
<dbReference type="GO" id="GO:0016020">
    <property type="term" value="C:membrane"/>
    <property type="evidence" value="ECO:0007669"/>
    <property type="project" value="UniProtKB-SubCell"/>
</dbReference>
<evidence type="ECO:0000256" key="2">
    <source>
        <dbReference type="ARBA" id="ARBA00005985"/>
    </source>
</evidence>
<dbReference type="InterPro" id="IPR006369">
    <property type="entry name" value="Protohaem_IX_farnesylTrfase"/>
</dbReference>
<comment type="similarity">
    <text evidence="2">Belongs to the UbiA prenyltransferase family.</text>
</comment>
<protein>
    <recommendedName>
        <fullName evidence="3">Protoheme IX farnesyltransferase, mitochondrial</fullName>
    </recommendedName>
    <alternativeName>
        <fullName evidence="9">Heme O synthase</fullName>
    </alternativeName>
</protein>
<dbReference type="NCBIfam" id="TIGR01473">
    <property type="entry name" value="cyoE_ctaB"/>
    <property type="match status" value="1"/>
</dbReference>
<dbReference type="Gene3D" id="1.10.357.140">
    <property type="entry name" value="UbiA prenyltransferase"/>
    <property type="match status" value="1"/>
</dbReference>
<sequence>MIRRGFVRFPGRHQCASLAFYGTSSPVTKCPMSPKLAEALPTDAAMPRVRACPMIGAAPELSCPLEAELPGQTVRVRSIVAQMGKLKLSSFVTSTALGGYVICGGASPLMMATIVFGTLLQSCSANTANQIIEVRYDKLMKRTCRRPLPMGLISRRSAGLICVGELFLGTFILGYASPAASVLGVVNWLLYVAVYTPLKRVSAVNTWVGSLVGGIPPLMGGIAATGTVSGPAWLLGSLLLVWQIPHFMGLSFHCRRDYEAAGYKMLAFYNPWRASFYAVLMSVVMAIITLAGPAFIEMPVEAWYYVASAVANAAMIYKALLFHGNPKRHCRGCFVFSYMYLSAMLGVLMVNHIEPVRRVADMLQFAAVVSL</sequence>
<evidence type="ECO:0000256" key="5">
    <source>
        <dbReference type="ARBA" id="ARBA00022692"/>
    </source>
</evidence>
<comment type="subcellular location">
    <subcellularLocation>
        <location evidence="1">Membrane</location>
        <topology evidence="1">Multi-pass membrane protein</topology>
    </subcellularLocation>
</comment>
<evidence type="ECO:0000256" key="7">
    <source>
        <dbReference type="ARBA" id="ARBA00023133"/>
    </source>
</evidence>
<evidence type="ECO:0000256" key="4">
    <source>
        <dbReference type="ARBA" id="ARBA00022679"/>
    </source>
</evidence>
<organism evidence="11">
    <name type="scientific">Trypanosoma congolense (strain IL3000)</name>
    <dbReference type="NCBI Taxonomy" id="1068625"/>
    <lineage>
        <taxon>Eukaryota</taxon>
        <taxon>Discoba</taxon>
        <taxon>Euglenozoa</taxon>
        <taxon>Kinetoplastea</taxon>
        <taxon>Metakinetoplastina</taxon>
        <taxon>Trypanosomatida</taxon>
        <taxon>Trypanosomatidae</taxon>
        <taxon>Trypanosoma</taxon>
        <taxon>Nannomonas</taxon>
    </lineage>
</organism>
<dbReference type="InterPro" id="IPR044878">
    <property type="entry name" value="UbiA_sf"/>
</dbReference>
<dbReference type="PROSITE" id="PS00943">
    <property type="entry name" value="UBIA"/>
    <property type="match status" value="1"/>
</dbReference>
<reference evidence="11" key="1">
    <citation type="journal article" date="2012" name="Proc. Natl. Acad. Sci. U.S.A.">
        <title>Antigenic diversity is generated by distinct evolutionary mechanisms in African trypanosome species.</title>
        <authorList>
            <person name="Jackson A.P."/>
            <person name="Berry A."/>
            <person name="Aslett M."/>
            <person name="Allison H.C."/>
            <person name="Burton P."/>
            <person name="Vavrova-Anderson J."/>
            <person name="Brown R."/>
            <person name="Browne H."/>
            <person name="Corton N."/>
            <person name="Hauser H."/>
            <person name="Gamble J."/>
            <person name="Gilderthorp R."/>
            <person name="Marcello L."/>
            <person name="McQuillan J."/>
            <person name="Otto T.D."/>
            <person name="Quail M.A."/>
            <person name="Sanders M.J."/>
            <person name="van Tonder A."/>
            <person name="Ginger M.L."/>
            <person name="Field M.C."/>
            <person name="Barry J.D."/>
            <person name="Hertz-Fowler C."/>
            <person name="Berriman M."/>
        </authorList>
    </citation>
    <scope>NUCLEOTIDE SEQUENCE</scope>
    <source>
        <strain evidence="11">IL3000</strain>
    </source>
</reference>
<dbReference type="FunFam" id="1.10.357.140:FF:000006">
    <property type="entry name" value="Protoheme IX farnesyltransferase, mitochondrial"/>
    <property type="match status" value="1"/>
</dbReference>
<feature type="transmembrane region" description="Helical" evidence="10">
    <location>
        <begin position="232"/>
        <end position="253"/>
    </location>
</feature>
<dbReference type="CDD" id="cd13957">
    <property type="entry name" value="PT_UbiA_Cox10"/>
    <property type="match status" value="1"/>
</dbReference>
<evidence type="ECO:0000256" key="1">
    <source>
        <dbReference type="ARBA" id="ARBA00004141"/>
    </source>
</evidence>
<keyword evidence="7" id="KW-0350">Heme biosynthesis</keyword>
<dbReference type="AlphaFoldDB" id="G0UMM4"/>
<evidence type="ECO:0000256" key="10">
    <source>
        <dbReference type="SAM" id="Phobius"/>
    </source>
</evidence>